<comment type="caution">
    <text evidence="2">The sequence shown here is derived from an EMBL/GenBank/DDBJ whole genome shotgun (WGS) entry which is preliminary data.</text>
</comment>
<name>A0ABW7ETM2_9BURK</name>
<proteinExistence type="predicted"/>
<reference evidence="2 3" key="1">
    <citation type="submission" date="2024-09" db="EMBL/GenBank/DDBJ databases">
        <title>Novel species of the genus Pelomonas and Roseateles isolated from streams.</title>
        <authorList>
            <person name="Lu H."/>
        </authorList>
    </citation>
    <scope>NUCLEOTIDE SEQUENCE [LARGE SCALE GENOMIC DNA]</scope>
    <source>
        <strain evidence="2 3">DC23W</strain>
    </source>
</reference>
<keyword evidence="3" id="KW-1185">Reference proteome</keyword>
<organism evidence="2 3">
    <name type="scientific">Pelomonas dachongensis</name>
    <dbReference type="NCBI Taxonomy" id="3299029"/>
    <lineage>
        <taxon>Bacteria</taxon>
        <taxon>Pseudomonadati</taxon>
        <taxon>Pseudomonadota</taxon>
        <taxon>Betaproteobacteria</taxon>
        <taxon>Burkholderiales</taxon>
        <taxon>Sphaerotilaceae</taxon>
        <taxon>Roseateles</taxon>
    </lineage>
</organism>
<dbReference type="EMBL" id="JBIGHY010000011">
    <property type="protein sequence ID" value="MFG6416796.1"/>
    <property type="molecule type" value="Genomic_DNA"/>
</dbReference>
<dbReference type="CDD" id="cd00093">
    <property type="entry name" value="HTH_XRE"/>
    <property type="match status" value="1"/>
</dbReference>
<dbReference type="SUPFAM" id="SSF47413">
    <property type="entry name" value="lambda repressor-like DNA-binding domains"/>
    <property type="match status" value="1"/>
</dbReference>
<evidence type="ECO:0000313" key="2">
    <source>
        <dbReference type="EMBL" id="MFG6416796.1"/>
    </source>
</evidence>
<dbReference type="Proteomes" id="UP001606300">
    <property type="component" value="Unassembled WGS sequence"/>
</dbReference>
<dbReference type="PROSITE" id="PS50943">
    <property type="entry name" value="HTH_CROC1"/>
    <property type="match status" value="1"/>
</dbReference>
<dbReference type="Gene3D" id="1.10.260.40">
    <property type="entry name" value="lambda repressor-like DNA-binding domains"/>
    <property type="match status" value="1"/>
</dbReference>
<sequence length="124" mass="12769">MKAIGEISAILRASAQRLKIRQSDLKTQAGISQRTLTNVLSGTADFKVSTLLSLADRLGLELALVPKAAATAVEAGPTAAPRIKSRVAAALERVEGTRTAAGARVDPGVRQAAGSVGTPALRKK</sequence>
<evidence type="ECO:0000313" key="3">
    <source>
        <dbReference type="Proteomes" id="UP001606300"/>
    </source>
</evidence>
<dbReference type="Pfam" id="PF01381">
    <property type="entry name" value="HTH_3"/>
    <property type="match status" value="1"/>
</dbReference>
<dbReference type="InterPro" id="IPR001387">
    <property type="entry name" value="Cro/C1-type_HTH"/>
</dbReference>
<feature type="domain" description="HTH cro/C1-type" evidence="1">
    <location>
        <begin position="11"/>
        <end position="65"/>
    </location>
</feature>
<dbReference type="RefSeq" id="WP_394472859.1">
    <property type="nucleotide sequence ID" value="NZ_JBIGHY010000011.1"/>
</dbReference>
<protein>
    <submittedName>
        <fullName evidence="2">Helix-turn-helix domain-containing protein</fullName>
    </submittedName>
</protein>
<accession>A0ABW7ETM2</accession>
<evidence type="ECO:0000259" key="1">
    <source>
        <dbReference type="PROSITE" id="PS50943"/>
    </source>
</evidence>
<dbReference type="SMART" id="SM00530">
    <property type="entry name" value="HTH_XRE"/>
    <property type="match status" value="1"/>
</dbReference>
<gene>
    <name evidence="2" type="ORF">ACG02S_23125</name>
</gene>
<dbReference type="InterPro" id="IPR010982">
    <property type="entry name" value="Lambda_DNA-bd_dom_sf"/>
</dbReference>